<accession>A0A368XPM9</accession>
<evidence type="ECO:0000313" key="3">
    <source>
        <dbReference type="Proteomes" id="UP000252585"/>
    </source>
</evidence>
<proteinExistence type="predicted"/>
<protein>
    <submittedName>
        <fullName evidence="2">Uncharacterized protein DUF4362</fullName>
    </submittedName>
</protein>
<evidence type="ECO:0000256" key="1">
    <source>
        <dbReference type="SAM" id="SignalP"/>
    </source>
</evidence>
<reference evidence="2 3" key="1">
    <citation type="submission" date="2018-07" db="EMBL/GenBank/DDBJ databases">
        <title>Genomic Encyclopedia of Type Strains, Phase IV (KMG-IV): sequencing the most valuable type-strain genomes for metagenomic binning, comparative biology and taxonomic classification.</title>
        <authorList>
            <person name="Goeker M."/>
        </authorList>
    </citation>
    <scope>NUCLEOTIDE SEQUENCE [LARGE SCALE GENOMIC DNA]</scope>
    <source>
        <strain evidence="2 3">DSM 27696</strain>
    </source>
</reference>
<dbReference type="AlphaFoldDB" id="A0A368XPM9"/>
<dbReference type="InterPro" id="IPR021598">
    <property type="entry name" value="DUF3221"/>
</dbReference>
<dbReference type="Gene3D" id="2.40.50.140">
    <property type="entry name" value="Nucleic acid-binding proteins"/>
    <property type="match status" value="1"/>
</dbReference>
<dbReference type="RefSeq" id="WP_114353029.1">
    <property type="nucleotide sequence ID" value="NZ_QPJJ01000007.1"/>
</dbReference>
<dbReference type="OrthoDB" id="1912370at2"/>
<dbReference type="Pfam" id="PF11518">
    <property type="entry name" value="DUF3221"/>
    <property type="match status" value="1"/>
</dbReference>
<keyword evidence="3" id="KW-1185">Reference proteome</keyword>
<dbReference type="PROSITE" id="PS51257">
    <property type="entry name" value="PROKAR_LIPOPROTEIN"/>
    <property type="match status" value="1"/>
</dbReference>
<dbReference type="Proteomes" id="UP000252585">
    <property type="component" value="Unassembled WGS sequence"/>
</dbReference>
<organism evidence="2 3">
    <name type="scientific">Saliterribacillus persicus</name>
    <dbReference type="NCBI Taxonomy" id="930114"/>
    <lineage>
        <taxon>Bacteria</taxon>
        <taxon>Bacillati</taxon>
        <taxon>Bacillota</taxon>
        <taxon>Bacilli</taxon>
        <taxon>Bacillales</taxon>
        <taxon>Bacillaceae</taxon>
        <taxon>Saliterribacillus</taxon>
    </lineage>
</organism>
<evidence type="ECO:0000313" key="2">
    <source>
        <dbReference type="EMBL" id="RCW69815.1"/>
    </source>
</evidence>
<gene>
    <name evidence="2" type="ORF">DFR57_107205</name>
</gene>
<dbReference type="InterPro" id="IPR012340">
    <property type="entry name" value="NA-bd_OB-fold"/>
</dbReference>
<name>A0A368XPM9_9BACI</name>
<feature type="signal peptide" evidence="1">
    <location>
        <begin position="1"/>
        <end position="22"/>
    </location>
</feature>
<dbReference type="EMBL" id="QPJJ01000007">
    <property type="protein sequence ID" value="RCW69815.1"/>
    <property type="molecule type" value="Genomic_DNA"/>
</dbReference>
<dbReference type="Pfam" id="PF14275">
    <property type="entry name" value="DUF4362"/>
    <property type="match status" value="1"/>
</dbReference>
<sequence>MKNIFSFILLLIILIGCGTSQNNTNGSQQGDADGEKEHSTMSGYVAKVEDNRILLIENKPTEQLSEIDPENLYEEAGNAIYFNIEEIKESMVSSLIIGEKVAIEHGAVNESYPGQSTATKISRLVDENYDVIAKHTEFNNTYLIDLFFEQKYDILRTVQYTTEGDPIFTMVKREGANSYFVSVDASQDNFGASESPTLLTCTSIESYSEENDMNFMLVGCDGEQNEIALLSAPVEEIIVPNQTYSKVTINANEEVIYESENEDEIAEIIDKIKSGKKQSVIAMSLMKPDGKLVLHGDKTEVSFDYYLTGALIRHNLYIEAGITPNE</sequence>
<keyword evidence="1" id="KW-0732">Signal</keyword>
<dbReference type="InterPro" id="IPR025372">
    <property type="entry name" value="DUF4362"/>
</dbReference>
<feature type="chain" id="PRO_5017035145" evidence="1">
    <location>
        <begin position="23"/>
        <end position="326"/>
    </location>
</feature>
<comment type="caution">
    <text evidence="2">The sequence shown here is derived from an EMBL/GenBank/DDBJ whole genome shotgun (WGS) entry which is preliminary data.</text>
</comment>